<evidence type="ECO:0000259" key="10">
    <source>
        <dbReference type="PROSITE" id="PS50958"/>
    </source>
</evidence>
<dbReference type="GO" id="GO:0033627">
    <property type="term" value="P:cell adhesion mediated by integrin"/>
    <property type="evidence" value="ECO:0007669"/>
    <property type="project" value="TreeGrafter"/>
</dbReference>
<gene>
    <name evidence="11" type="primary">vtnb</name>
</gene>
<dbReference type="PANTHER" id="PTHR22917">
    <property type="entry name" value="HEMOPEXIN DOMAIN-CONTAINING PROTEIN"/>
    <property type="match status" value="1"/>
</dbReference>
<dbReference type="GO" id="GO:0005615">
    <property type="term" value="C:extracellular space"/>
    <property type="evidence" value="ECO:0007669"/>
    <property type="project" value="TreeGrafter"/>
</dbReference>
<dbReference type="InterPro" id="IPR000585">
    <property type="entry name" value="Hemopexin-like_dom"/>
</dbReference>
<dbReference type="GO" id="GO:0006955">
    <property type="term" value="P:immune response"/>
    <property type="evidence" value="ECO:0007669"/>
    <property type="project" value="InterPro"/>
</dbReference>
<dbReference type="PANTHER" id="PTHR22917:SF3">
    <property type="entry name" value="VITRONECTIN"/>
    <property type="match status" value="1"/>
</dbReference>
<feature type="compositionally biased region" description="Basic residues" evidence="8">
    <location>
        <begin position="340"/>
        <end position="354"/>
    </location>
</feature>
<dbReference type="GO" id="GO:0005044">
    <property type="term" value="F:scavenger receptor activity"/>
    <property type="evidence" value="ECO:0007669"/>
    <property type="project" value="InterPro"/>
</dbReference>
<keyword evidence="4" id="KW-0677">Repeat</keyword>
<reference evidence="11" key="3">
    <citation type="submission" date="2025-09" db="UniProtKB">
        <authorList>
            <consortium name="Ensembl"/>
        </authorList>
    </citation>
    <scope>IDENTIFICATION</scope>
</reference>
<evidence type="ECO:0000256" key="1">
    <source>
        <dbReference type="ARBA" id="ARBA00004613"/>
    </source>
</evidence>
<dbReference type="Gene3D" id="4.10.410.20">
    <property type="match status" value="1"/>
</dbReference>
<feature type="signal peptide" evidence="9">
    <location>
        <begin position="1"/>
        <end position="19"/>
    </location>
</feature>
<feature type="chain" id="PRO_5025413240" evidence="9">
    <location>
        <begin position="20"/>
        <end position="448"/>
    </location>
</feature>
<reference evidence="11" key="1">
    <citation type="submission" date="2019-06" db="EMBL/GenBank/DDBJ databases">
        <authorList>
            <consortium name="Wellcome Sanger Institute Data Sharing"/>
        </authorList>
    </citation>
    <scope>NUCLEOTIDE SEQUENCE [LARGE SCALE GENOMIC DNA]</scope>
</reference>
<feature type="repeat" description="Hemopexin" evidence="7">
    <location>
        <begin position="169"/>
        <end position="216"/>
    </location>
</feature>
<evidence type="ECO:0000256" key="6">
    <source>
        <dbReference type="ARBA" id="ARBA00023180"/>
    </source>
</evidence>
<dbReference type="PROSITE" id="PS51642">
    <property type="entry name" value="HEMOPEXIN_2"/>
    <property type="match status" value="3"/>
</dbReference>
<dbReference type="InterPro" id="IPR036024">
    <property type="entry name" value="Somatomedin_B-like_dom_sf"/>
</dbReference>
<evidence type="ECO:0000256" key="8">
    <source>
        <dbReference type="SAM" id="MobiDB-lite"/>
    </source>
</evidence>
<reference evidence="11" key="2">
    <citation type="submission" date="2025-08" db="UniProtKB">
        <authorList>
            <consortium name="Ensembl"/>
        </authorList>
    </citation>
    <scope>IDENTIFICATION</scope>
</reference>
<feature type="region of interest" description="Disordered" evidence="8">
    <location>
        <begin position="325"/>
        <end position="354"/>
    </location>
</feature>
<dbReference type="SUPFAM" id="SSF90188">
    <property type="entry name" value="Somatomedin B domain"/>
    <property type="match status" value="1"/>
</dbReference>
<dbReference type="SMART" id="SM00120">
    <property type="entry name" value="HX"/>
    <property type="match status" value="4"/>
</dbReference>
<keyword evidence="6" id="KW-0325">Glycoprotein</keyword>
<dbReference type="PROSITE" id="PS00024">
    <property type="entry name" value="HEMOPEXIN"/>
    <property type="match status" value="1"/>
</dbReference>
<dbReference type="CDD" id="cd00094">
    <property type="entry name" value="HX"/>
    <property type="match status" value="1"/>
</dbReference>
<dbReference type="InterPro" id="IPR001212">
    <property type="entry name" value="Somatomedin_B_dom"/>
</dbReference>
<dbReference type="Ensembl" id="ENSSORT00005046398.1">
    <property type="protein sequence ID" value="ENSSORP00005045262.1"/>
    <property type="gene ID" value="ENSSORG00005020781.1"/>
</dbReference>
<dbReference type="SMART" id="SM00201">
    <property type="entry name" value="SO"/>
    <property type="match status" value="1"/>
</dbReference>
<keyword evidence="2" id="KW-0964">Secreted</keyword>
<dbReference type="InterPro" id="IPR020436">
    <property type="entry name" value="SMB_chordata"/>
</dbReference>
<evidence type="ECO:0000256" key="5">
    <source>
        <dbReference type="ARBA" id="ARBA00023157"/>
    </source>
</evidence>
<dbReference type="PROSITE" id="PS50958">
    <property type="entry name" value="SMB_2"/>
    <property type="match status" value="1"/>
</dbReference>
<feature type="repeat" description="Hemopexin" evidence="7">
    <location>
        <begin position="124"/>
        <end position="168"/>
    </location>
</feature>
<dbReference type="GO" id="GO:0005178">
    <property type="term" value="F:integrin binding"/>
    <property type="evidence" value="ECO:0007669"/>
    <property type="project" value="TreeGrafter"/>
</dbReference>
<dbReference type="InterPro" id="IPR018487">
    <property type="entry name" value="Hemopexin-like_repeat"/>
</dbReference>
<dbReference type="InterPro" id="IPR036375">
    <property type="entry name" value="Hemopexin-like_dom_sf"/>
</dbReference>
<dbReference type="PROSITE" id="PS00524">
    <property type="entry name" value="SMB_1"/>
    <property type="match status" value="1"/>
</dbReference>
<evidence type="ECO:0000313" key="12">
    <source>
        <dbReference type="Proteomes" id="UP000472271"/>
    </source>
</evidence>
<dbReference type="GO" id="GO:0050840">
    <property type="term" value="F:extracellular matrix binding"/>
    <property type="evidence" value="ECO:0007669"/>
    <property type="project" value="TreeGrafter"/>
</dbReference>
<dbReference type="SUPFAM" id="SSF50923">
    <property type="entry name" value="Hemopexin-like domain"/>
    <property type="match status" value="1"/>
</dbReference>
<keyword evidence="3 9" id="KW-0732">Signal</keyword>
<evidence type="ECO:0000256" key="2">
    <source>
        <dbReference type="ARBA" id="ARBA00022525"/>
    </source>
</evidence>
<dbReference type="InterPro" id="IPR051298">
    <property type="entry name" value="Heme_transport/Cell_adhesion"/>
</dbReference>
<dbReference type="GO" id="GO:0007160">
    <property type="term" value="P:cell-matrix adhesion"/>
    <property type="evidence" value="ECO:0007669"/>
    <property type="project" value="TreeGrafter"/>
</dbReference>
<accession>A0A673BXB9</accession>
<dbReference type="FunCoup" id="A0A673BXB9">
    <property type="interactions" value="1291"/>
</dbReference>
<dbReference type="InParanoid" id="A0A673BXB9"/>
<evidence type="ECO:0000256" key="9">
    <source>
        <dbReference type="SAM" id="SignalP"/>
    </source>
</evidence>
<name>A0A673BXB9_9TELE</name>
<dbReference type="PRINTS" id="PR00022">
    <property type="entry name" value="SOMATOMEDINB"/>
</dbReference>
<evidence type="ECO:0000256" key="3">
    <source>
        <dbReference type="ARBA" id="ARBA00022729"/>
    </source>
</evidence>
<dbReference type="InterPro" id="IPR018486">
    <property type="entry name" value="Hemopexin_CS"/>
</dbReference>
<dbReference type="Gene3D" id="2.110.10.10">
    <property type="entry name" value="Hemopexin-like domain"/>
    <property type="match status" value="1"/>
</dbReference>
<sequence>MKPAVVLLGVILLVSNTLGAEESCVGRCGSFEPQRKCQCDSMCVYYGSCCADFDTICPKKIARGDTFEEAEDVTDIVTTTAEAATTAPPRSNIMEVTTAAPPLFNTTTPGPVPTGNPDAVVCSGHPFDAFLQLKNGSIYAFRGEYFFELDEKSVLPGYPKLIQDVWGIPGPIDAAFTRINCQGKSYIFKGNQYWRFEGDVLDEDYPRDISVGFDGIPDGVNAAFAIPAPSHRSKEKAYFFKDDSYYQYEFKHQPSHEECVEMTRSSPSVLFTRYTDLYCDQSWEDLFTQLFGGSVSPHQRGPRLISRNWVGISPPVDATMVGRVHLTPKPSPSPPPVMKRSSRKRKPSKKRGRHSRHSLLDDLWSMDDLFDFSDYIDYRDFTSLSTQHQYQPTPVQNVYFFKKDKYYRVNLQTKRVDLTIPPYPRSIAKYWLGCENEDKPDASRAEKR</sequence>
<organism evidence="11 12">
    <name type="scientific">Sphaeramia orbicularis</name>
    <name type="common">orbiculate cardinalfish</name>
    <dbReference type="NCBI Taxonomy" id="375764"/>
    <lineage>
        <taxon>Eukaryota</taxon>
        <taxon>Metazoa</taxon>
        <taxon>Chordata</taxon>
        <taxon>Craniata</taxon>
        <taxon>Vertebrata</taxon>
        <taxon>Euteleostomi</taxon>
        <taxon>Actinopterygii</taxon>
        <taxon>Neopterygii</taxon>
        <taxon>Teleostei</taxon>
        <taxon>Neoteleostei</taxon>
        <taxon>Acanthomorphata</taxon>
        <taxon>Gobiaria</taxon>
        <taxon>Kurtiformes</taxon>
        <taxon>Apogonoidei</taxon>
        <taxon>Apogonidae</taxon>
        <taxon>Apogoninae</taxon>
        <taxon>Sphaeramia</taxon>
    </lineage>
</organism>
<evidence type="ECO:0000313" key="11">
    <source>
        <dbReference type="Ensembl" id="ENSSORP00005045262.1"/>
    </source>
</evidence>
<feature type="domain" description="SMB" evidence="10">
    <location>
        <begin position="20"/>
        <end position="62"/>
    </location>
</feature>
<protein>
    <submittedName>
        <fullName evidence="11">Vitronectin-like</fullName>
    </submittedName>
</protein>
<comment type="subcellular location">
    <subcellularLocation>
        <location evidence="1">Secreted</location>
    </subcellularLocation>
</comment>
<dbReference type="OrthoDB" id="9898692at2759"/>
<dbReference type="Pfam" id="PF01033">
    <property type="entry name" value="Somatomedin_B"/>
    <property type="match status" value="1"/>
</dbReference>
<evidence type="ECO:0000256" key="4">
    <source>
        <dbReference type="ARBA" id="ARBA00022737"/>
    </source>
</evidence>
<evidence type="ECO:0000256" key="7">
    <source>
        <dbReference type="PROSITE-ProRule" id="PRU01011"/>
    </source>
</evidence>
<dbReference type="Proteomes" id="UP000472271">
    <property type="component" value="Chromosome 14"/>
</dbReference>
<dbReference type="GO" id="GO:0030247">
    <property type="term" value="F:polysaccharide binding"/>
    <property type="evidence" value="ECO:0007669"/>
    <property type="project" value="InterPro"/>
</dbReference>
<feature type="repeat" description="Hemopexin" evidence="7">
    <location>
        <begin position="381"/>
        <end position="434"/>
    </location>
</feature>
<keyword evidence="5" id="KW-1015">Disulfide bond</keyword>
<proteinExistence type="predicted"/>
<dbReference type="AlphaFoldDB" id="A0A673BXB9"/>
<keyword evidence="12" id="KW-1185">Reference proteome</keyword>
<dbReference type="Pfam" id="PF00045">
    <property type="entry name" value="Hemopexin"/>
    <property type="match status" value="3"/>
</dbReference>